<dbReference type="InterPro" id="IPR001453">
    <property type="entry name" value="MoaB/Mog_dom"/>
</dbReference>
<dbReference type="NCBIfam" id="TIGR00199">
    <property type="entry name" value="PncC_domain"/>
    <property type="match status" value="1"/>
</dbReference>
<dbReference type="Gene3D" id="3.90.950.20">
    <property type="entry name" value="CinA-like"/>
    <property type="match status" value="1"/>
</dbReference>
<comment type="caution">
    <text evidence="3">The sequence shown here is derived from an EMBL/GenBank/DDBJ whole genome shotgun (WGS) entry which is preliminary data.</text>
</comment>
<dbReference type="Pfam" id="PF02464">
    <property type="entry name" value="CinA"/>
    <property type="match status" value="1"/>
</dbReference>
<name>A0A139SLC5_9BACT</name>
<dbReference type="OrthoDB" id="9801454at2"/>
<dbReference type="SUPFAM" id="SSF53218">
    <property type="entry name" value="Molybdenum cofactor biosynthesis proteins"/>
    <property type="match status" value="1"/>
</dbReference>
<dbReference type="InterPro" id="IPR036425">
    <property type="entry name" value="MoaB/Mog-like_dom_sf"/>
</dbReference>
<evidence type="ECO:0000259" key="2">
    <source>
        <dbReference type="SMART" id="SM00852"/>
    </source>
</evidence>
<dbReference type="AlphaFoldDB" id="A0A139SLC5"/>
<dbReference type="PANTHER" id="PTHR13939:SF0">
    <property type="entry name" value="NMN AMIDOHYDROLASE-LIKE PROTEIN YFAY"/>
    <property type="match status" value="1"/>
</dbReference>
<keyword evidence="4" id="KW-1185">Reference proteome</keyword>
<sequence length="445" mass="47101">MSTPEPSPTPKAIKPRRFELITLGDELLLGLTANSHLTFIGGQLGRRGVQLARNVTITDEAGAIERQFRESWAGADVVITSGGLGPTCDDRTREVIAEVLGQSLVFEPIIEAAIMERFNRFGLKTLPPNNLKQAYRLEGGDFLPNAHGTAPGLWFEEAGKVLCMLPGPPNELQPMFTEQVLPRLAERGFLLSGEAYVQLRTAGIGESELEARLQPVFDAHGGAGEDGPLSVAFCAHAGQVDCRLSSPSGLLTSEQLQAIAAQCEGLLGEDFMCYGEASLAKVCVDLLRAGDKTLAVAEAGTGGLLTSEFGEICGVAKCFLGALVCNSNEAKVTLLDCPECLISQHGAVSAECAVALATGVAERLGADYALSITAFSGAPCANERGNEVGTIFVGLHAPDGVWARKLSYPGPRRTIKTRAVNAALDWLRRELVRANARSAEGACLI</sequence>
<dbReference type="Proteomes" id="UP000071392">
    <property type="component" value="Unassembled WGS sequence"/>
</dbReference>
<evidence type="ECO:0000313" key="4">
    <source>
        <dbReference type="Proteomes" id="UP000071392"/>
    </source>
</evidence>
<dbReference type="EMBL" id="LSZP01000043">
    <property type="protein sequence ID" value="KXU35290.1"/>
    <property type="molecule type" value="Genomic_DNA"/>
</dbReference>
<dbReference type="CDD" id="cd00885">
    <property type="entry name" value="cinA"/>
    <property type="match status" value="1"/>
</dbReference>
<dbReference type="InterPro" id="IPR008136">
    <property type="entry name" value="CinA_C"/>
</dbReference>
<dbReference type="Gene3D" id="3.40.980.10">
    <property type="entry name" value="MoaB/Mog-like domain"/>
    <property type="match status" value="1"/>
</dbReference>
<dbReference type="HAMAP" id="MF_00226_B">
    <property type="entry name" value="CinA_B"/>
    <property type="match status" value="1"/>
</dbReference>
<accession>A0A139SLC5</accession>
<dbReference type="PANTHER" id="PTHR13939">
    <property type="entry name" value="NICOTINAMIDE-NUCLEOTIDE AMIDOHYDROLASE PNCC"/>
    <property type="match status" value="1"/>
</dbReference>
<reference evidence="3 4" key="1">
    <citation type="submission" date="2016-02" db="EMBL/GenBank/DDBJ databases">
        <authorList>
            <person name="Wen L."/>
            <person name="He K."/>
            <person name="Yang H."/>
        </authorList>
    </citation>
    <scope>NUCLEOTIDE SEQUENCE [LARGE SCALE GENOMIC DNA]</scope>
    <source>
        <strain evidence="3 4">CV41</strain>
    </source>
</reference>
<dbReference type="NCBIfam" id="TIGR00200">
    <property type="entry name" value="cinA_nterm"/>
    <property type="match status" value="1"/>
</dbReference>
<dbReference type="InterPro" id="IPR036653">
    <property type="entry name" value="CinA-like_C"/>
</dbReference>
<dbReference type="Pfam" id="PF00994">
    <property type="entry name" value="MoCF_biosynth"/>
    <property type="match status" value="1"/>
</dbReference>
<dbReference type="PIRSF" id="PIRSF006728">
    <property type="entry name" value="CinA"/>
    <property type="match status" value="1"/>
</dbReference>
<dbReference type="InterPro" id="IPR050101">
    <property type="entry name" value="CinA"/>
</dbReference>
<protein>
    <recommendedName>
        <fullName evidence="1">CinA-like protein</fullName>
    </recommendedName>
</protein>
<gene>
    <name evidence="3" type="ORF">AXK12_05420</name>
</gene>
<evidence type="ECO:0000313" key="3">
    <source>
        <dbReference type="EMBL" id="KXU35290.1"/>
    </source>
</evidence>
<dbReference type="InterPro" id="IPR008135">
    <property type="entry name" value="Competence-induced_CinA"/>
</dbReference>
<feature type="domain" description="MoaB/Mog" evidence="2">
    <location>
        <begin position="19"/>
        <end position="187"/>
    </location>
</feature>
<dbReference type="SUPFAM" id="SSF142433">
    <property type="entry name" value="CinA-like"/>
    <property type="match status" value="1"/>
</dbReference>
<comment type="similarity">
    <text evidence="1">Belongs to the CinA family.</text>
</comment>
<dbReference type="SMART" id="SM00852">
    <property type="entry name" value="MoCF_biosynth"/>
    <property type="match status" value="1"/>
</dbReference>
<organism evidence="3 4">
    <name type="scientific">Cephaloticoccus capnophilus</name>
    <dbReference type="NCBI Taxonomy" id="1548208"/>
    <lineage>
        <taxon>Bacteria</taxon>
        <taxon>Pseudomonadati</taxon>
        <taxon>Verrucomicrobiota</taxon>
        <taxon>Opitutia</taxon>
        <taxon>Opitutales</taxon>
        <taxon>Opitutaceae</taxon>
        <taxon>Cephaloticoccus</taxon>
    </lineage>
</organism>
<proteinExistence type="inferred from homology"/>
<dbReference type="STRING" id="1548208.AXK12_05420"/>
<dbReference type="RefSeq" id="WP_068712043.1">
    <property type="nucleotide sequence ID" value="NZ_LSZP01000043.1"/>
</dbReference>
<evidence type="ECO:0000256" key="1">
    <source>
        <dbReference type="HAMAP-Rule" id="MF_00226"/>
    </source>
</evidence>